<proteinExistence type="predicted"/>
<dbReference type="EMBL" id="CP032568">
    <property type="protein sequence ID" value="AYF75053.1"/>
    <property type="molecule type" value="Genomic_DNA"/>
</dbReference>
<gene>
    <name evidence="3" type="ORF">D7D52_15615</name>
</gene>
<dbReference type="Pfam" id="PF05901">
    <property type="entry name" value="Excalibur"/>
    <property type="match status" value="1"/>
</dbReference>
<keyword evidence="4" id="KW-1185">Reference proteome</keyword>
<accession>A0A386ZD08</accession>
<dbReference type="KEGG" id="nyu:D7D52_15615"/>
<feature type="domain" description="Excalibur calcium-binding" evidence="2">
    <location>
        <begin position="81"/>
        <end position="117"/>
    </location>
</feature>
<dbReference type="SMART" id="SM00894">
    <property type="entry name" value="Excalibur"/>
    <property type="match status" value="1"/>
</dbReference>
<evidence type="ECO:0000256" key="1">
    <source>
        <dbReference type="SAM" id="MobiDB-lite"/>
    </source>
</evidence>
<protein>
    <recommendedName>
        <fullName evidence="2">Excalibur calcium-binding domain-containing protein</fullName>
    </recommendedName>
</protein>
<reference evidence="3 4" key="1">
    <citation type="submission" date="2018-09" db="EMBL/GenBank/DDBJ databases">
        <title>Nocardia yunnanensis sp. nov., an actinomycete isolated from a soil sample.</title>
        <authorList>
            <person name="Zhang J."/>
        </authorList>
    </citation>
    <scope>NUCLEOTIDE SEQUENCE [LARGE SCALE GENOMIC DNA]</scope>
    <source>
        <strain evidence="3 4">CFHS0054</strain>
    </source>
</reference>
<feature type="region of interest" description="Disordered" evidence="1">
    <location>
        <begin position="43"/>
        <end position="79"/>
    </location>
</feature>
<name>A0A386ZD08_9NOCA</name>
<evidence type="ECO:0000313" key="4">
    <source>
        <dbReference type="Proteomes" id="UP000267164"/>
    </source>
</evidence>
<dbReference type="Proteomes" id="UP000267164">
    <property type="component" value="Chromosome"/>
</dbReference>
<organism evidence="3 4">
    <name type="scientific">Nocardia yunnanensis</name>
    <dbReference type="NCBI Taxonomy" id="2382165"/>
    <lineage>
        <taxon>Bacteria</taxon>
        <taxon>Bacillati</taxon>
        <taxon>Actinomycetota</taxon>
        <taxon>Actinomycetes</taxon>
        <taxon>Mycobacteriales</taxon>
        <taxon>Nocardiaceae</taxon>
        <taxon>Nocardia</taxon>
    </lineage>
</organism>
<dbReference type="InterPro" id="IPR008613">
    <property type="entry name" value="Excalibur_Ca-bd_domain"/>
</dbReference>
<evidence type="ECO:0000259" key="2">
    <source>
        <dbReference type="SMART" id="SM00894"/>
    </source>
</evidence>
<dbReference type="OrthoDB" id="4337778at2"/>
<dbReference type="AlphaFoldDB" id="A0A386ZD08"/>
<sequence length="118" mass="11951">MMRRTDFRGRAAALAALGVFGIVMPLGVVAPAGWSPVAVARAVPGENAGGGDSGPSYEPNSLARGDAGPPSASPKAKQTPLYTSCEQVWSHGGGPIYLGQPGYSVLLDPDGKGVACER</sequence>
<evidence type="ECO:0000313" key="3">
    <source>
        <dbReference type="EMBL" id="AYF75053.1"/>
    </source>
</evidence>